<dbReference type="NCBIfam" id="TIGR00229">
    <property type="entry name" value="sensory_box"/>
    <property type="match status" value="2"/>
</dbReference>
<evidence type="ECO:0000256" key="3">
    <source>
        <dbReference type="ARBA" id="ARBA00022481"/>
    </source>
</evidence>
<keyword evidence="5" id="KW-0808">Transferase</keyword>
<evidence type="ECO:0000256" key="8">
    <source>
        <dbReference type="ARBA" id="ARBA00023224"/>
    </source>
</evidence>
<keyword evidence="4" id="KW-0812">Transmembrane</keyword>
<dbReference type="PROSITE" id="PS50111">
    <property type="entry name" value="CHEMOTAXIS_TRANSDUC_2"/>
    <property type="match status" value="1"/>
</dbReference>
<dbReference type="PROSITE" id="PS50112">
    <property type="entry name" value="PAS"/>
    <property type="match status" value="1"/>
</dbReference>
<dbReference type="InterPro" id="IPR035965">
    <property type="entry name" value="PAS-like_dom_sf"/>
</dbReference>
<evidence type="ECO:0000256" key="4">
    <source>
        <dbReference type="ARBA" id="ARBA00022692"/>
    </source>
</evidence>
<keyword evidence="3" id="KW-0488">Methylation</keyword>
<feature type="domain" description="Methyl-accepting transducer" evidence="11">
    <location>
        <begin position="262"/>
        <end position="444"/>
    </location>
</feature>
<dbReference type="GO" id="GO:0007165">
    <property type="term" value="P:signal transduction"/>
    <property type="evidence" value="ECO:0007669"/>
    <property type="project" value="UniProtKB-KW"/>
</dbReference>
<dbReference type="PANTHER" id="PTHR32089:SF112">
    <property type="entry name" value="LYSOZYME-LIKE PROTEIN-RELATED"/>
    <property type="match status" value="1"/>
</dbReference>
<feature type="domain" description="PAS" evidence="12">
    <location>
        <begin position="19"/>
        <end position="63"/>
    </location>
</feature>
<name>A0A9X0EGW9_9PSED</name>
<dbReference type="InterPro" id="IPR013655">
    <property type="entry name" value="PAS_fold_3"/>
</dbReference>
<dbReference type="GO" id="GO:0005886">
    <property type="term" value="C:plasma membrane"/>
    <property type="evidence" value="ECO:0007669"/>
    <property type="project" value="UniProtKB-SubCell"/>
</dbReference>
<dbReference type="SUPFAM" id="SSF58104">
    <property type="entry name" value="Methyl-accepting chemotaxis protein (MCP) signaling domain"/>
    <property type="match status" value="1"/>
</dbReference>
<dbReference type="CDD" id="cd00130">
    <property type="entry name" value="PAS"/>
    <property type="match status" value="2"/>
</dbReference>
<keyword evidence="7" id="KW-0472">Membrane</keyword>
<dbReference type="EMBL" id="JACYNP010000002">
    <property type="protein sequence ID" value="MBD8120882.1"/>
    <property type="molecule type" value="Genomic_DNA"/>
</dbReference>
<accession>A0A9X0EGW9</accession>
<gene>
    <name evidence="14" type="ORF">IFT62_06615</name>
    <name evidence="13" type="ORF">LT42_06295</name>
</gene>
<evidence type="ECO:0000256" key="10">
    <source>
        <dbReference type="SAM" id="Coils"/>
    </source>
</evidence>
<reference evidence="14 16" key="2">
    <citation type="journal article" date="2020" name="FEMS Microbiol. Ecol.">
        <title>Temporal dynamics of bacterial communities during seed development and maturation.</title>
        <authorList>
            <person name="Chesneau G."/>
            <person name="Torres-Cortes G."/>
            <person name="Briand M."/>
            <person name="Darrasse A."/>
            <person name="Preveaux A."/>
            <person name="Marais C."/>
            <person name="Jacques M.A."/>
            <person name="Shade A."/>
            <person name="Barret M."/>
        </authorList>
    </citation>
    <scope>NUCLEOTIDE SEQUENCE [LARGE SCALE GENOMIC DNA]</scope>
    <source>
        <strain evidence="14 16">CFBP13723</strain>
    </source>
</reference>
<dbReference type="GO" id="GO:0006935">
    <property type="term" value="P:chemotaxis"/>
    <property type="evidence" value="ECO:0007669"/>
    <property type="project" value="UniProtKB-ARBA"/>
</dbReference>
<evidence type="ECO:0000259" key="11">
    <source>
        <dbReference type="PROSITE" id="PS50111"/>
    </source>
</evidence>
<evidence type="ECO:0000256" key="6">
    <source>
        <dbReference type="ARBA" id="ARBA00022989"/>
    </source>
</evidence>
<keyword evidence="6" id="KW-1133">Transmembrane helix</keyword>
<evidence type="ECO:0000256" key="9">
    <source>
        <dbReference type="PROSITE-ProRule" id="PRU00284"/>
    </source>
</evidence>
<evidence type="ECO:0000313" key="15">
    <source>
        <dbReference type="Proteomes" id="UP000029719"/>
    </source>
</evidence>
<dbReference type="InterPro" id="IPR004089">
    <property type="entry name" value="MCPsignal_dom"/>
</dbReference>
<evidence type="ECO:0000313" key="14">
    <source>
        <dbReference type="EMBL" id="MBD8120882.1"/>
    </source>
</evidence>
<evidence type="ECO:0000313" key="13">
    <source>
        <dbReference type="EMBL" id="KGF65543.1"/>
    </source>
</evidence>
<dbReference type="InterPro" id="IPR013656">
    <property type="entry name" value="PAS_4"/>
</dbReference>
<evidence type="ECO:0000313" key="16">
    <source>
        <dbReference type="Proteomes" id="UP000625247"/>
    </source>
</evidence>
<evidence type="ECO:0000259" key="12">
    <source>
        <dbReference type="PROSITE" id="PS50112"/>
    </source>
</evidence>
<dbReference type="EMBL" id="JRMB01000001">
    <property type="protein sequence ID" value="KGF65543.1"/>
    <property type="molecule type" value="Genomic_DNA"/>
</dbReference>
<dbReference type="SUPFAM" id="SSF55785">
    <property type="entry name" value="PYP-like sensor domain (PAS domain)"/>
    <property type="match status" value="2"/>
</dbReference>
<dbReference type="SMART" id="SM00283">
    <property type="entry name" value="MA"/>
    <property type="match status" value="1"/>
</dbReference>
<dbReference type="OrthoDB" id="9765776at2"/>
<dbReference type="InterPro" id="IPR000014">
    <property type="entry name" value="PAS"/>
</dbReference>
<dbReference type="AlphaFoldDB" id="A0A9X0EGW9"/>
<evidence type="ECO:0000256" key="7">
    <source>
        <dbReference type="ARBA" id="ARBA00023136"/>
    </source>
</evidence>
<organism evidence="13 15">
    <name type="scientific">Pseudomonas lutea</name>
    <dbReference type="NCBI Taxonomy" id="243924"/>
    <lineage>
        <taxon>Bacteria</taxon>
        <taxon>Pseudomonadati</taxon>
        <taxon>Pseudomonadota</taxon>
        <taxon>Gammaproteobacteria</taxon>
        <taxon>Pseudomonadales</taxon>
        <taxon>Pseudomonadaceae</taxon>
        <taxon>Pseudomonas</taxon>
    </lineage>
</organism>
<reference evidence="13 15" key="1">
    <citation type="submission" date="2014-09" db="EMBL/GenBank/DDBJ databases">
        <title>Genome sequence of Pseudomonas lutea strain DSM 17257T.</title>
        <authorList>
            <person name="Kwak Y."/>
            <person name="Shin J.-H."/>
        </authorList>
    </citation>
    <scope>NUCLEOTIDE SEQUENCE [LARGE SCALE GENOMIC DNA]</scope>
    <source>
        <strain evidence="13 15">DSM 17257</strain>
    </source>
</reference>
<proteinExistence type="predicted"/>
<dbReference type="Gene3D" id="3.30.450.20">
    <property type="entry name" value="PAS domain"/>
    <property type="match status" value="2"/>
</dbReference>
<evidence type="ECO:0000256" key="5">
    <source>
        <dbReference type="ARBA" id="ARBA00022777"/>
    </source>
</evidence>
<keyword evidence="2" id="KW-1003">Cell membrane</keyword>
<keyword evidence="10" id="KW-0175">Coiled coil</keyword>
<evidence type="ECO:0000256" key="1">
    <source>
        <dbReference type="ARBA" id="ARBA00004236"/>
    </source>
</evidence>
<dbReference type="Proteomes" id="UP000625247">
    <property type="component" value="Unassembled WGS sequence"/>
</dbReference>
<dbReference type="Gene3D" id="1.10.287.950">
    <property type="entry name" value="Methyl-accepting chemotaxis protein"/>
    <property type="match status" value="1"/>
</dbReference>
<keyword evidence="8 9" id="KW-0807">Transducer</keyword>
<dbReference type="Pfam" id="PF00015">
    <property type="entry name" value="MCPsignal"/>
    <property type="match status" value="1"/>
</dbReference>
<evidence type="ECO:0000256" key="2">
    <source>
        <dbReference type="ARBA" id="ARBA00022475"/>
    </source>
</evidence>
<dbReference type="PANTHER" id="PTHR32089">
    <property type="entry name" value="METHYL-ACCEPTING CHEMOTAXIS PROTEIN MCPB"/>
    <property type="match status" value="1"/>
</dbReference>
<dbReference type="Pfam" id="PF08447">
    <property type="entry name" value="PAS_3"/>
    <property type="match status" value="1"/>
</dbReference>
<sequence>MFNSRLKSHILSLEQRLAALEHVKETLDRETVAVTLDQEGRILEANSLFETELGYSKAELSGRLLRELSPVELAGDVHQRRALEAIASGKHFSGTLRLRSRSDVHVWLRAMVMPFAGEHGRVERIAIYSSVLTRTIEASREKEALVGALMRSTAVIEFSLDGLVLAANDNFLNGMGYKLTQIQGKHHKMFCPEDETRSAKYEQFWETLRQGSFVAGRFKRLDSMGREVWLEASYNPILDANGTLYKIVKFATVITDQVNRERAVVEAADIAHGTSIRTEASAAQGHEVVQNTVAVLDRLSGLMEDAAQGIQALDAQSQIIGTIVKTISSIADQTNLLALNAAIEAARAGEQGRGFAVVADEVRQLASRTSKATVEIVEVVMRNQGLASSSVSVIAQSKEQAAAALSLANEADGVITEIRQGANSIVSAVGKFTDQSMASENDAR</sequence>
<comment type="subcellular location">
    <subcellularLocation>
        <location evidence="1">Cell membrane</location>
    </subcellularLocation>
</comment>
<dbReference type="GO" id="GO:0016301">
    <property type="term" value="F:kinase activity"/>
    <property type="evidence" value="ECO:0007669"/>
    <property type="project" value="UniProtKB-KW"/>
</dbReference>
<comment type="caution">
    <text evidence="13">The sequence shown here is derived from an EMBL/GenBank/DDBJ whole genome shotgun (WGS) entry which is preliminary data.</text>
</comment>
<keyword evidence="5" id="KW-0418">Kinase</keyword>
<dbReference type="Proteomes" id="UP000029719">
    <property type="component" value="Unassembled WGS sequence"/>
</dbReference>
<protein>
    <submittedName>
        <fullName evidence="13 14">Chemotaxis protein</fullName>
    </submittedName>
</protein>
<dbReference type="Pfam" id="PF08448">
    <property type="entry name" value="PAS_4"/>
    <property type="match status" value="1"/>
</dbReference>
<feature type="coiled-coil region" evidence="10">
    <location>
        <begin position="3"/>
        <end position="30"/>
    </location>
</feature>
<keyword evidence="16" id="KW-1185">Reference proteome</keyword>